<sequence length="489" mass="55923">MDSSKGMEQHNPELDTFRQKWLAEVSSRVKLNSTCSAAPTLTPGEPNSSPSITNLKQHEIVTQSSKSSDYAEFTNREQILKTRCNDPQVALLLYEQAVEREDQGHLGDSLDLYRRAFRIDEDVQCTYQNKHFPLSSETITHNIISNEPIEPGSKESSFSTAQNVTREMNSGFSEIPIESELSDVRDTSLPCPIIELPDEIIVHIFKNLAVLDVASFARVAQVCKKFAFFVATEEQIWKKVCLSFEVGFGAMHYEWQLDVHGGQLLQTNCRSPSSNSHDELIQFEKNTISEVLLHKVYRSSWCQMFRLRPRIRFNGCYISTVNYMRPGQSEPSQSSWNTPILIVTYYRYLRFFRDGSVVSLLTTNEPVSVIHHLTKDLTEACRKDAVAHPSAVKKALRGRWHLSSISEVRGSKSGEISGDVIIETEGVVPKYKYQMKLSLRNAGKISKNNKLVWREFWCLNTLTDDSSEFNLKTDKPFYWSRVRSYENQC</sequence>
<protein>
    <recommendedName>
        <fullName evidence="3">F-box domain-containing protein</fullName>
    </recommendedName>
</protein>
<dbReference type="PROSITE" id="PS50181">
    <property type="entry name" value="FBOX"/>
    <property type="match status" value="1"/>
</dbReference>
<reference evidence="4 5" key="1">
    <citation type="submission" date="2017-11" db="EMBL/GenBank/DDBJ databases">
        <authorList>
            <person name="Kracher B."/>
        </authorList>
    </citation>
    <scope>NUCLEOTIDE SEQUENCE [LARGE SCALE GENOMIC DNA]</scope>
    <source>
        <strain evidence="4 5">RACE1</strain>
    </source>
</reference>
<dbReference type="SUPFAM" id="SSF81383">
    <property type="entry name" value="F-box domain"/>
    <property type="match status" value="1"/>
</dbReference>
<name>A0A383UQF6_BLUHO</name>
<dbReference type="PANTHER" id="PTHR12874:SF9">
    <property type="entry name" value="F-BOX ONLY PROTEIN 48"/>
    <property type="match status" value="1"/>
</dbReference>
<dbReference type="PANTHER" id="PTHR12874">
    <property type="entry name" value="F-BOX ONLY PROTEIN 48-RELATED"/>
    <property type="match status" value="1"/>
</dbReference>
<dbReference type="Pfam" id="PF19270">
    <property type="entry name" value="FBO_C"/>
    <property type="match status" value="1"/>
</dbReference>
<keyword evidence="1" id="KW-0833">Ubl conjugation pathway</keyword>
<proteinExistence type="predicted"/>
<dbReference type="InterPro" id="IPR001810">
    <property type="entry name" value="F-box_dom"/>
</dbReference>
<feature type="domain" description="F-box" evidence="3">
    <location>
        <begin position="190"/>
        <end position="240"/>
    </location>
</feature>
<dbReference type="VEuPathDB" id="FungiDB:BLGHR1_12803"/>
<evidence type="ECO:0000259" key="3">
    <source>
        <dbReference type="PROSITE" id="PS50181"/>
    </source>
</evidence>
<dbReference type="Proteomes" id="UP000275772">
    <property type="component" value="Unassembled WGS sequence"/>
</dbReference>
<dbReference type="GO" id="GO:0005737">
    <property type="term" value="C:cytoplasm"/>
    <property type="evidence" value="ECO:0007669"/>
    <property type="project" value="TreeGrafter"/>
</dbReference>
<dbReference type="AlphaFoldDB" id="A0A383UQF6"/>
<feature type="region of interest" description="Disordered" evidence="2">
    <location>
        <begin position="33"/>
        <end position="55"/>
    </location>
</feature>
<dbReference type="InterPro" id="IPR045464">
    <property type="entry name" value="Hrt3/FBXO9_C"/>
</dbReference>
<dbReference type="InterPro" id="IPR036047">
    <property type="entry name" value="F-box-like_dom_sf"/>
</dbReference>
<evidence type="ECO:0000313" key="5">
    <source>
        <dbReference type="Proteomes" id="UP000275772"/>
    </source>
</evidence>
<evidence type="ECO:0000256" key="2">
    <source>
        <dbReference type="SAM" id="MobiDB-lite"/>
    </source>
</evidence>
<dbReference type="Gene3D" id="1.20.1280.50">
    <property type="match status" value="1"/>
</dbReference>
<evidence type="ECO:0000313" key="4">
    <source>
        <dbReference type="EMBL" id="SZF02026.1"/>
    </source>
</evidence>
<dbReference type="Pfam" id="PF12937">
    <property type="entry name" value="F-box-like"/>
    <property type="match status" value="1"/>
</dbReference>
<evidence type="ECO:0000256" key="1">
    <source>
        <dbReference type="ARBA" id="ARBA00022786"/>
    </source>
</evidence>
<dbReference type="EMBL" id="UNSH01000041">
    <property type="protein sequence ID" value="SZF02026.1"/>
    <property type="molecule type" value="Genomic_DNA"/>
</dbReference>
<organism evidence="4 5">
    <name type="scientific">Blumeria hordei</name>
    <name type="common">Barley powdery mildew</name>
    <name type="synonym">Blumeria graminis f. sp. hordei</name>
    <dbReference type="NCBI Taxonomy" id="2867405"/>
    <lineage>
        <taxon>Eukaryota</taxon>
        <taxon>Fungi</taxon>
        <taxon>Dikarya</taxon>
        <taxon>Ascomycota</taxon>
        <taxon>Pezizomycotina</taxon>
        <taxon>Leotiomycetes</taxon>
        <taxon>Erysiphales</taxon>
        <taxon>Erysiphaceae</taxon>
        <taxon>Blumeria</taxon>
    </lineage>
</organism>
<accession>A0A383UQF6</accession>
<dbReference type="GO" id="GO:0031146">
    <property type="term" value="P:SCF-dependent proteasomal ubiquitin-dependent protein catabolic process"/>
    <property type="evidence" value="ECO:0007669"/>
    <property type="project" value="TreeGrafter"/>
</dbReference>
<gene>
    <name evidence="4" type="ORF">BLGHR1_12803</name>
</gene>
<dbReference type="GO" id="GO:0019005">
    <property type="term" value="C:SCF ubiquitin ligase complex"/>
    <property type="evidence" value="ECO:0007669"/>
    <property type="project" value="TreeGrafter"/>
</dbReference>